<feature type="chain" id="PRO_5045274899" evidence="1">
    <location>
        <begin position="26"/>
        <end position="110"/>
    </location>
</feature>
<gene>
    <name evidence="2" type="ORF">GCM10023116_34690</name>
</gene>
<proteinExistence type="predicted"/>
<keyword evidence="1" id="KW-0732">Signal</keyword>
<dbReference type="Proteomes" id="UP001500604">
    <property type="component" value="Unassembled WGS sequence"/>
</dbReference>
<feature type="signal peptide" evidence="1">
    <location>
        <begin position="1"/>
        <end position="25"/>
    </location>
</feature>
<dbReference type="EMBL" id="BAABFL010000441">
    <property type="protein sequence ID" value="GAA4651186.1"/>
    <property type="molecule type" value="Genomic_DNA"/>
</dbReference>
<dbReference type="RefSeq" id="WP_345197520.1">
    <property type="nucleotide sequence ID" value="NZ_BAABFL010000441.1"/>
</dbReference>
<evidence type="ECO:0000256" key="1">
    <source>
        <dbReference type="SAM" id="SignalP"/>
    </source>
</evidence>
<accession>A0ABP8V799</accession>
<sequence>MWSWIQTNLAAGALLISLGMTTVLADEAPDIEIAAENHQPSLPTHNDTPSEQPGKNYRLADYHYFVNTSDHVITFYVGDFIPETVTLYPGQGRYIYMSTRHQTIEIGHAW</sequence>
<name>A0ABP8V799_9GAMM</name>
<reference evidence="3" key="1">
    <citation type="journal article" date="2019" name="Int. J. Syst. Evol. Microbiol.">
        <title>The Global Catalogue of Microorganisms (GCM) 10K type strain sequencing project: providing services to taxonomists for standard genome sequencing and annotation.</title>
        <authorList>
            <consortium name="The Broad Institute Genomics Platform"/>
            <consortium name="The Broad Institute Genome Sequencing Center for Infectious Disease"/>
            <person name="Wu L."/>
            <person name="Ma J."/>
        </authorList>
    </citation>
    <scope>NUCLEOTIDE SEQUENCE [LARGE SCALE GENOMIC DNA]</scope>
    <source>
        <strain evidence="3">JCM 17805</strain>
    </source>
</reference>
<organism evidence="2 3">
    <name type="scientific">Kistimonas scapharcae</name>
    <dbReference type="NCBI Taxonomy" id="1036133"/>
    <lineage>
        <taxon>Bacteria</taxon>
        <taxon>Pseudomonadati</taxon>
        <taxon>Pseudomonadota</taxon>
        <taxon>Gammaproteobacteria</taxon>
        <taxon>Oceanospirillales</taxon>
        <taxon>Endozoicomonadaceae</taxon>
        <taxon>Kistimonas</taxon>
    </lineage>
</organism>
<keyword evidence="3" id="KW-1185">Reference proteome</keyword>
<evidence type="ECO:0000313" key="3">
    <source>
        <dbReference type="Proteomes" id="UP001500604"/>
    </source>
</evidence>
<comment type="caution">
    <text evidence="2">The sequence shown here is derived from an EMBL/GenBank/DDBJ whole genome shotgun (WGS) entry which is preliminary data.</text>
</comment>
<protein>
    <submittedName>
        <fullName evidence="2">Uncharacterized protein</fullName>
    </submittedName>
</protein>
<evidence type="ECO:0000313" key="2">
    <source>
        <dbReference type="EMBL" id="GAA4651186.1"/>
    </source>
</evidence>